<sequence>MADDLASQCPHALKDCLPSLVPTAGGN</sequence>
<reference evidence="1" key="1">
    <citation type="submission" date="2014-11" db="EMBL/GenBank/DDBJ databases">
        <authorList>
            <person name="Amaro Gonzalez C."/>
        </authorList>
    </citation>
    <scope>NUCLEOTIDE SEQUENCE</scope>
</reference>
<accession>A0A0E9S058</accession>
<organism evidence="1">
    <name type="scientific">Anguilla anguilla</name>
    <name type="common">European freshwater eel</name>
    <name type="synonym">Muraena anguilla</name>
    <dbReference type="NCBI Taxonomy" id="7936"/>
    <lineage>
        <taxon>Eukaryota</taxon>
        <taxon>Metazoa</taxon>
        <taxon>Chordata</taxon>
        <taxon>Craniata</taxon>
        <taxon>Vertebrata</taxon>
        <taxon>Euteleostomi</taxon>
        <taxon>Actinopterygii</taxon>
        <taxon>Neopterygii</taxon>
        <taxon>Teleostei</taxon>
        <taxon>Anguilliformes</taxon>
        <taxon>Anguillidae</taxon>
        <taxon>Anguilla</taxon>
    </lineage>
</organism>
<dbReference type="EMBL" id="GBXM01074020">
    <property type="protein sequence ID" value="JAH34557.1"/>
    <property type="molecule type" value="Transcribed_RNA"/>
</dbReference>
<protein>
    <submittedName>
        <fullName evidence="1">Uncharacterized protein</fullName>
    </submittedName>
</protein>
<proteinExistence type="predicted"/>
<name>A0A0E9S058_ANGAN</name>
<dbReference type="AlphaFoldDB" id="A0A0E9S058"/>
<evidence type="ECO:0000313" key="1">
    <source>
        <dbReference type="EMBL" id="JAH34557.1"/>
    </source>
</evidence>
<reference evidence="1" key="2">
    <citation type="journal article" date="2015" name="Fish Shellfish Immunol.">
        <title>Early steps in the European eel (Anguilla anguilla)-Vibrio vulnificus interaction in the gills: Role of the RtxA13 toxin.</title>
        <authorList>
            <person name="Callol A."/>
            <person name="Pajuelo D."/>
            <person name="Ebbesson L."/>
            <person name="Teles M."/>
            <person name="MacKenzie S."/>
            <person name="Amaro C."/>
        </authorList>
    </citation>
    <scope>NUCLEOTIDE SEQUENCE</scope>
</reference>